<dbReference type="CDD" id="cd03214">
    <property type="entry name" value="ABC_Iron-Siderophores_B12_Hemin"/>
    <property type="match status" value="1"/>
</dbReference>
<feature type="domain" description="ABC transporter" evidence="4">
    <location>
        <begin position="3"/>
        <end position="235"/>
    </location>
</feature>
<organism evidence="5 6">
    <name type="scientific">Clostridium fallax</name>
    <dbReference type="NCBI Taxonomy" id="1533"/>
    <lineage>
        <taxon>Bacteria</taxon>
        <taxon>Bacillati</taxon>
        <taxon>Bacillota</taxon>
        <taxon>Clostridia</taxon>
        <taxon>Eubacteriales</taxon>
        <taxon>Clostridiaceae</taxon>
        <taxon>Clostridium</taxon>
    </lineage>
</organism>
<dbReference type="AlphaFoldDB" id="A0A1M4VYQ6"/>
<dbReference type="GO" id="GO:0005524">
    <property type="term" value="F:ATP binding"/>
    <property type="evidence" value="ECO:0007669"/>
    <property type="project" value="UniProtKB-KW"/>
</dbReference>
<dbReference type="SMART" id="SM00382">
    <property type="entry name" value="AAA"/>
    <property type="match status" value="1"/>
</dbReference>
<accession>A0A1M4VYQ6</accession>
<dbReference type="Pfam" id="PF00005">
    <property type="entry name" value="ABC_tran"/>
    <property type="match status" value="1"/>
</dbReference>
<dbReference type="EMBL" id="FQVM01000009">
    <property type="protein sequence ID" value="SHE74096.1"/>
    <property type="molecule type" value="Genomic_DNA"/>
</dbReference>
<dbReference type="InterPro" id="IPR017871">
    <property type="entry name" value="ABC_transporter-like_CS"/>
</dbReference>
<dbReference type="NCBIfam" id="NF010068">
    <property type="entry name" value="PRK13548.1"/>
    <property type="match status" value="1"/>
</dbReference>
<dbReference type="PANTHER" id="PTHR42794:SF2">
    <property type="entry name" value="ABC TRANSPORTER ATP-BINDING PROTEIN"/>
    <property type="match status" value="1"/>
</dbReference>
<dbReference type="RefSeq" id="WP_072895160.1">
    <property type="nucleotide sequence ID" value="NZ_FQVM01000009.1"/>
</dbReference>
<evidence type="ECO:0000256" key="1">
    <source>
        <dbReference type="ARBA" id="ARBA00022448"/>
    </source>
</evidence>
<proteinExistence type="predicted"/>
<gene>
    <name evidence="5" type="ORF">SAMN05443638_10988</name>
</gene>
<dbReference type="STRING" id="1533.SAMN05443638_10988"/>
<dbReference type="Proteomes" id="UP000184035">
    <property type="component" value="Unassembled WGS sequence"/>
</dbReference>
<dbReference type="FunFam" id="3.40.50.300:FF:000134">
    <property type="entry name" value="Iron-enterobactin ABC transporter ATP-binding protein"/>
    <property type="match status" value="1"/>
</dbReference>
<dbReference type="PROSITE" id="PS50893">
    <property type="entry name" value="ABC_TRANSPORTER_2"/>
    <property type="match status" value="1"/>
</dbReference>
<dbReference type="InterPro" id="IPR027417">
    <property type="entry name" value="P-loop_NTPase"/>
</dbReference>
<name>A0A1M4VYQ6_9CLOT</name>
<evidence type="ECO:0000313" key="5">
    <source>
        <dbReference type="EMBL" id="SHE74096.1"/>
    </source>
</evidence>
<protein>
    <submittedName>
        <fullName evidence="5">Iron complex transport system ATP-binding protein</fullName>
    </submittedName>
</protein>
<dbReference type="PANTHER" id="PTHR42794">
    <property type="entry name" value="HEMIN IMPORT ATP-BINDING PROTEIN HMUV"/>
    <property type="match status" value="1"/>
</dbReference>
<keyword evidence="1" id="KW-0813">Transport</keyword>
<reference evidence="5 6" key="1">
    <citation type="submission" date="2016-11" db="EMBL/GenBank/DDBJ databases">
        <authorList>
            <person name="Jaros S."/>
            <person name="Januszkiewicz K."/>
            <person name="Wedrychowicz H."/>
        </authorList>
    </citation>
    <scope>NUCLEOTIDE SEQUENCE [LARGE SCALE GENOMIC DNA]</scope>
    <source>
        <strain evidence="5 6">DSM 2631</strain>
    </source>
</reference>
<evidence type="ECO:0000256" key="3">
    <source>
        <dbReference type="ARBA" id="ARBA00022840"/>
    </source>
</evidence>
<dbReference type="OrthoDB" id="9799337at2"/>
<dbReference type="SUPFAM" id="SSF52540">
    <property type="entry name" value="P-loop containing nucleoside triphosphate hydrolases"/>
    <property type="match status" value="1"/>
</dbReference>
<keyword evidence="3 5" id="KW-0067">ATP-binding</keyword>
<dbReference type="InterPro" id="IPR003593">
    <property type="entry name" value="AAA+_ATPase"/>
</dbReference>
<dbReference type="GO" id="GO:0016887">
    <property type="term" value="F:ATP hydrolysis activity"/>
    <property type="evidence" value="ECO:0007669"/>
    <property type="project" value="InterPro"/>
</dbReference>
<evidence type="ECO:0000256" key="2">
    <source>
        <dbReference type="ARBA" id="ARBA00022741"/>
    </source>
</evidence>
<evidence type="ECO:0000259" key="4">
    <source>
        <dbReference type="PROSITE" id="PS50893"/>
    </source>
</evidence>
<sequence>MKLKVENLAVNLGNKDIVKNVSLDVEKGEFVGIIGPNGSGKSTILKTLYKILKAKNGQIFLDGKNISNMSIKSLAKEQAVLSQFNEYNFEFKVEDIVIMGRNPYKGLFELDTKEDYEIVLQCLKKVDMENYKDRNFSTLSGGEKQRVLLARAIAQKTDLLILDEPTNHLDIKYQIQILDLVKSLGITVVAALHDLNLAAMYSDKIYAINDGKIVAFGKPEEVLTKDLIKNIFEVNSEVSIHPITGKINIVFLPGGM</sequence>
<dbReference type="InterPro" id="IPR003439">
    <property type="entry name" value="ABC_transporter-like_ATP-bd"/>
</dbReference>
<dbReference type="Gene3D" id="3.40.50.300">
    <property type="entry name" value="P-loop containing nucleotide triphosphate hydrolases"/>
    <property type="match status" value="1"/>
</dbReference>
<evidence type="ECO:0000313" key="6">
    <source>
        <dbReference type="Proteomes" id="UP000184035"/>
    </source>
</evidence>
<keyword evidence="2" id="KW-0547">Nucleotide-binding</keyword>
<keyword evidence="6" id="KW-1185">Reference proteome</keyword>
<dbReference type="PROSITE" id="PS00211">
    <property type="entry name" value="ABC_TRANSPORTER_1"/>
    <property type="match status" value="1"/>
</dbReference>